<dbReference type="SMART" id="SM00479">
    <property type="entry name" value="EXOIII"/>
    <property type="match status" value="1"/>
</dbReference>
<dbReference type="InterPro" id="IPR012337">
    <property type="entry name" value="RNaseH-like_sf"/>
</dbReference>
<keyword evidence="7 20" id="KW-0540">Nuclease</keyword>
<dbReference type="InterPro" id="IPR006309">
    <property type="entry name" value="DnaQ_proteo"/>
</dbReference>
<dbReference type="NCBIfam" id="TIGR00573">
    <property type="entry name" value="dnaq"/>
    <property type="match status" value="1"/>
</dbReference>
<evidence type="ECO:0000256" key="17">
    <source>
        <dbReference type="PIRSR" id="PIRSR606309-1"/>
    </source>
</evidence>
<comment type="subunit">
    <text evidence="15 20">DNA polymerase III contains a core (composed of alpha, epsilon and theta chains) that associates with a tau subunit. This core dimerizes to form the POLIII' complex. PolIII' associates with the gamma complex (composed of gamma, delta, delta', psi and chi chains) and with the beta chain to form the complete DNA polymerase III complex.</text>
</comment>
<comment type="cofactor">
    <cofactor evidence="1 20">
        <name>Mn(2+)</name>
        <dbReference type="ChEBI" id="CHEBI:29035"/>
    </cofactor>
</comment>
<feature type="binding site" evidence="18">
    <location>
        <position position="57"/>
    </location>
    <ligand>
        <name>substrate</name>
    </ligand>
</feature>
<keyword evidence="4 20" id="KW-0808">Transferase</keyword>
<organism evidence="22 23">
    <name type="scientific">Neoroseomonas marina</name>
    <dbReference type="NCBI Taxonomy" id="1232220"/>
    <lineage>
        <taxon>Bacteria</taxon>
        <taxon>Pseudomonadati</taxon>
        <taxon>Pseudomonadota</taxon>
        <taxon>Alphaproteobacteria</taxon>
        <taxon>Acetobacterales</taxon>
        <taxon>Acetobacteraceae</taxon>
        <taxon>Neoroseomonas</taxon>
    </lineage>
</organism>
<dbReference type="EMBL" id="JABBKX010000002">
    <property type="protein sequence ID" value="NMJ40961.1"/>
    <property type="molecule type" value="Genomic_DNA"/>
</dbReference>
<dbReference type="PANTHER" id="PTHR30231:SF41">
    <property type="entry name" value="DNA POLYMERASE III SUBUNIT EPSILON"/>
    <property type="match status" value="1"/>
</dbReference>
<dbReference type="GO" id="GO:0045004">
    <property type="term" value="P:DNA replication proofreading"/>
    <property type="evidence" value="ECO:0007669"/>
    <property type="project" value="TreeGrafter"/>
</dbReference>
<dbReference type="RefSeq" id="WP_170053213.1">
    <property type="nucleotide sequence ID" value="NZ_JABBKX010000002.1"/>
</dbReference>
<dbReference type="GO" id="GO:0005829">
    <property type="term" value="C:cytosol"/>
    <property type="evidence" value="ECO:0007669"/>
    <property type="project" value="TreeGrafter"/>
</dbReference>
<feature type="active site" description="Proton acceptor" evidence="17">
    <location>
        <position position="150"/>
    </location>
</feature>
<evidence type="ECO:0000256" key="10">
    <source>
        <dbReference type="ARBA" id="ARBA00022839"/>
    </source>
</evidence>
<feature type="binding site" evidence="18">
    <location>
        <position position="9"/>
    </location>
    <ligand>
        <name>substrate</name>
    </ligand>
</feature>
<keyword evidence="12 20" id="KW-0239">DNA-directed DNA polymerase</keyword>
<proteinExistence type="predicted"/>
<gene>
    <name evidence="20 22" type="primary">dnaQ</name>
    <name evidence="22" type="ORF">GWK16_06900</name>
</gene>
<keyword evidence="8 19" id="KW-0479">Metal-binding</keyword>
<feature type="binding site" evidence="19">
    <location>
        <position position="7"/>
    </location>
    <ligand>
        <name>a divalent metal cation</name>
        <dbReference type="ChEBI" id="CHEBI:60240"/>
        <label>1</label>
        <note>catalytic</note>
    </ligand>
</feature>
<feature type="binding site" evidence="19">
    <location>
        <position position="9"/>
    </location>
    <ligand>
        <name>a divalent metal cation</name>
        <dbReference type="ChEBI" id="CHEBI:60240"/>
        <label>1</label>
        <note>catalytic</note>
    </ligand>
</feature>
<evidence type="ECO:0000256" key="15">
    <source>
        <dbReference type="ARBA" id="ARBA00026073"/>
    </source>
</evidence>
<evidence type="ECO:0000256" key="12">
    <source>
        <dbReference type="ARBA" id="ARBA00022932"/>
    </source>
</evidence>
<evidence type="ECO:0000256" key="20">
    <source>
        <dbReference type="RuleBase" id="RU364087"/>
    </source>
</evidence>
<feature type="binding site" evidence="18">
    <location>
        <position position="7"/>
    </location>
    <ligand>
        <name>substrate</name>
    </ligand>
</feature>
<keyword evidence="23" id="KW-1185">Reference proteome</keyword>
<evidence type="ECO:0000256" key="13">
    <source>
        <dbReference type="ARBA" id="ARBA00023211"/>
    </source>
</evidence>
<keyword evidence="9 20" id="KW-0378">Hydrolase</keyword>
<feature type="binding site" evidence="18">
    <location>
        <position position="52"/>
    </location>
    <ligand>
        <name>substrate</name>
    </ligand>
</feature>
<dbReference type="NCBIfam" id="NF004316">
    <property type="entry name" value="PRK05711.1"/>
    <property type="match status" value="1"/>
</dbReference>
<evidence type="ECO:0000256" key="9">
    <source>
        <dbReference type="ARBA" id="ARBA00022801"/>
    </source>
</evidence>
<sequence length="236" mass="25259">MRQIVLDTETTGLDPALGDRVIEVAAVELVNLLPTGATFHRLVDPERDIPAEATRVHGFTNGDLAGKPKFAEIAEEMLAFLGDAPIIAHNAPFDFGFLDAELKRCGQPVLDRSRMVDSLMLAKQRYPGMPNSLDALCRRLGVDNSMRSSHNAILDCTLLAQVYLELMGGKQPGFELAASLAVGRAAMGGEAQVEWVPCPIVVPADRAAAHAAFIAAKVKDALWLKPPFAPAPAEPG</sequence>
<keyword evidence="10 20" id="KW-0269">Exonuclease</keyword>
<evidence type="ECO:0000256" key="8">
    <source>
        <dbReference type="ARBA" id="ARBA00022723"/>
    </source>
</evidence>
<comment type="function">
    <text evidence="14 20">DNA polymerase III is a complex, multichain enzyme responsible for most of the replicative synthesis in bacteria. The epsilon subunit contain the editing function and is a proofreading 3'-5' exonuclease.</text>
</comment>
<dbReference type="GO" id="GO:0008408">
    <property type="term" value="F:3'-5' exonuclease activity"/>
    <property type="evidence" value="ECO:0007669"/>
    <property type="project" value="TreeGrafter"/>
</dbReference>
<feature type="domain" description="Exonuclease" evidence="21">
    <location>
        <begin position="2"/>
        <end position="172"/>
    </location>
</feature>
<evidence type="ECO:0000256" key="16">
    <source>
        <dbReference type="ARBA" id="ARBA00049244"/>
    </source>
</evidence>
<protein>
    <recommendedName>
        <fullName evidence="3 20">DNA polymerase III subunit epsilon</fullName>
        <ecNumber evidence="2 20">2.7.7.7</ecNumber>
    </recommendedName>
</protein>
<evidence type="ECO:0000259" key="21">
    <source>
        <dbReference type="SMART" id="SM00479"/>
    </source>
</evidence>
<dbReference type="Proteomes" id="UP000548582">
    <property type="component" value="Unassembled WGS sequence"/>
</dbReference>
<evidence type="ECO:0000256" key="14">
    <source>
        <dbReference type="ARBA" id="ARBA00025483"/>
    </source>
</evidence>
<dbReference type="GO" id="GO:0003887">
    <property type="term" value="F:DNA-directed DNA polymerase activity"/>
    <property type="evidence" value="ECO:0007669"/>
    <property type="project" value="UniProtKB-KW"/>
</dbReference>
<evidence type="ECO:0000256" key="19">
    <source>
        <dbReference type="PIRSR" id="PIRSR606309-3"/>
    </source>
</evidence>
<comment type="cofactor">
    <cofactor evidence="19">
        <name>Mg(2+)</name>
        <dbReference type="ChEBI" id="CHEBI:18420"/>
    </cofactor>
    <cofactor evidence="19">
        <name>Mn(2+)</name>
        <dbReference type="ChEBI" id="CHEBI:29035"/>
    </cofactor>
    <text evidence="19">Binds 2 divalent metal cations. Magnesium or manganese.</text>
</comment>
<evidence type="ECO:0000256" key="4">
    <source>
        <dbReference type="ARBA" id="ARBA00022679"/>
    </source>
</evidence>
<keyword evidence="5 20" id="KW-0548">Nucleotidyltransferase</keyword>
<evidence type="ECO:0000256" key="6">
    <source>
        <dbReference type="ARBA" id="ARBA00022705"/>
    </source>
</evidence>
<dbReference type="InterPro" id="IPR036397">
    <property type="entry name" value="RNaseH_sf"/>
</dbReference>
<dbReference type="PANTHER" id="PTHR30231">
    <property type="entry name" value="DNA POLYMERASE III SUBUNIT EPSILON"/>
    <property type="match status" value="1"/>
</dbReference>
<evidence type="ECO:0000256" key="7">
    <source>
        <dbReference type="ARBA" id="ARBA00022722"/>
    </source>
</evidence>
<evidence type="ECO:0000256" key="11">
    <source>
        <dbReference type="ARBA" id="ARBA00022842"/>
    </source>
</evidence>
<dbReference type="GO" id="GO:0046872">
    <property type="term" value="F:metal ion binding"/>
    <property type="evidence" value="ECO:0007669"/>
    <property type="project" value="UniProtKB-KW"/>
</dbReference>
<dbReference type="CDD" id="cd06131">
    <property type="entry name" value="DNA_pol_III_epsilon_Ecoli_like"/>
    <property type="match status" value="1"/>
</dbReference>
<dbReference type="AlphaFoldDB" id="A0A848E926"/>
<keyword evidence="13 19" id="KW-0464">Manganese</keyword>
<comment type="catalytic activity">
    <reaction evidence="16 20">
        <text>DNA(n) + a 2'-deoxyribonucleoside 5'-triphosphate = DNA(n+1) + diphosphate</text>
        <dbReference type="Rhea" id="RHEA:22508"/>
        <dbReference type="Rhea" id="RHEA-COMP:17339"/>
        <dbReference type="Rhea" id="RHEA-COMP:17340"/>
        <dbReference type="ChEBI" id="CHEBI:33019"/>
        <dbReference type="ChEBI" id="CHEBI:61560"/>
        <dbReference type="ChEBI" id="CHEBI:173112"/>
        <dbReference type="EC" id="2.7.7.7"/>
    </reaction>
</comment>
<evidence type="ECO:0000256" key="5">
    <source>
        <dbReference type="ARBA" id="ARBA00022695"/>
    </source>
</evidence>
<evidence type="ECO:0000313" key="23">
    <source>
        <dbReference type="Proteomes" id="UP000548582"/>
    </source>
</evidence>
<accession>A0A848E926</accession>
<reference evidence="22 23" key="1">
    <citation type="submission" date="2020-03" db="EMBL/GenBank/DDBJ databases">
        <authorList>
            <person name="Sun Q."/>
        </authorList>
    </citation>
    <scope>NUCLEOTIDE SEQUENCE [LARGE SCALE GENOMIC DNA]</scope>
    <source>
        <strain evidence="22 23">JC162</strain>
    </source>
</reference>
<dbReference type="FunFam" id="3.30.420.10:FF:000012">
    <property type="entry name" value="DNA polymerase III subunit epsilon"/>
    <property type="match status" value="1"/>
</dbReference>
<dbReference type="SUPFAM" id="SSF53098">
    <property type="entry name" value="Ribonuclease H-like"/>
    <property type="match status" value="1"/>
</dbReference>
<evidence type="ECO:0000256" key="18">
    <source>
        <dbReference type="PIRSR" id="PIRSR606309-2"/>
    </source>
</evidence>
<feature type="binding site" evidence="19">
    <location>
        <position position="155"/>
    </location>
    <ligand>
        <name>a divalent metal cation</name>
        <dbReference type="ChEBI" id="CHEBI:60240"/>
        <label>1</label>
        <note>catalytic</note>
    </ligand>
</feature>
<dbReference type="InterPro" id="IPR006054">
    <property type="entry name" value="DnaQ"/>
</dbReference>
<dbReference type="EC" id="2.7.7.7" evidence="2 20"/>
<evidence type="ECO:0000313" key="22">
    <source>
        <dbReference type="EMBL" id="NMJ40961.1"/>
    </source>
</evidence>
<dbReference type="GO" id="GO:0003677">
    <property type="term" value="F:DNA binding"/>
    <property type="evidence" value="ECO:0007669"/>
    <property type="project" value="InterPro"/>
</dbReference>
<evidence type="ECO:0000256" key="3">
    <source>
        <dbReference type="ARBA" id="ARBA00020352"/>
    </source>
</evidence>
<dbReference type="InterPro" id="IPR013520">
    <property type="entry name" value="Ribonucl_H"/>
</dbReference>
<keyword evidence="11 19" id="KW-0460">Magnesium</keyword>
<comment type="caution">
    <text evidence="22">The sequence shown here is derived from an EMBL/GenBank/DDBJ whole genome shotgun (WGS) entry which is preliminary data.</text>
</comment>
<evidence type="ECO:0000256" key="1">
    <source>
        <dbReference type="ARBA" id="ARBA00001936"/>
    </source>
</evidence>
<feature type="binding site" evidence="18">
    <location>
        <position position="155"/>
    </location>
    <ligand>
        <name>substrate</name>
    </ligand>
</feature>
<evidence type="ECO:0000256" key="2">
    <source>
        <dbReference type="ARBA" id="ARBA00012417"/>
    </source>
</evidence>
<dbReference type="Pfam" id="PF00929">
    <property type="entry name" value="RNase_T"/>
    <property type="match status" value="1"/>
</dbReference>
<keyword evidence="6 20" id="KW-0235">DNA replication</keyword>
<name>A0A848E926_9PROT</name>
<dbReference type="Gene3D" id="3.30.420.10">
    <property type="entry name" value="Ribonuclease H-like superfamily/Ribonuclease H"/>
    <property type="match status" value="1"/>
</dbReference>
<dbReference type="NCBIfam" id="TIGR01406">
    <property type="entry name" value="dnaQ_proteo"/>
    <property type="match status" value="1"/>
</dbReference>